<evidence type="ECO:0000313" key="1">
    <source>
        <dbReference type="EMBL" id="STT95436.1"/>
    </source>
</evidence>
<dbReference type="EMBL" id="UGLJ01000002">
    <property type="protein sequence ID" value="STT95436.1"/>
    <property type="molecule type" value="Genomic_DNA"/>
</dbReference>
<evidence type="ECO:0000313" key="2">
    <source>
        <dbReference type="Proteomes" id="UP000254103"/>
    </source>
</evidence>
<organism evidence="1 2">
    <name type="scientific">Klebsiella pneumoniae</name>
    <dbReference type="NCBI Taxonomy" id="573"/>
    <lineage>
        <taxon>Bacteria</taxon>
        <taxon>Pseudomonadati</taxon>
        <taxon>Pseudomonadota</taxon>
        <taxon>Gammaproteobacteria</taxon>
        <taxon>Enterobacterales</taxon>
        <taxon>Enterobacteriaceae</taxon>
        <taxon>Klebsiella/Raoultella group</taxon>
        <taxon>Klebsiella</taxon>
        <taxon>Klebsiella pneumoniae complex</taxon>
    </lineage>
</organism>
<dbReference type="AlphaFoldDB" id="A0A377Y783"/>
<dbReference type="RefSeq" id="WP_047669848.1">
    <property type="nucleotide sequence ID" value="NZ_BILI01000005.1"/>
</dbReference>
<gene>
    <name evidence="1" type="ORF">NCTC5052_03940</name>
</gene>
<dbReference type="Proteomes" id="UP000254103">
    <property type="component" value="Unassembled WGS sequence"/>
</dbReference>
<protein>
    <submittedName>
        <fullName evidence="1">Uncharacterized protein</fullName>
    </submittedName>
</protein>
<proteinExistence type="predicted"/>
<accession>A0A377Y783</accession>
<name>A0A377Y783_KLEPN</name>
<reference evidence="1 2" key="1">
    <citation type="submission" date="2018-06" db="EMBL/GenBank/DDBJ databases">
        <authorList>
            <consortium name="Pathogen Informatics"/>
            <person name="Doyle S."/>
        </authorList>
    </citation>
    <scope>NUCLEOTIDE SEQUENCE [LARGE SCALE GENOMIC DNA]</scope>
    <source>
        <strain evidence="1 2">NCTC5052</strain>
    </source>
</reference>
<sequence length="79" mass="9305">MTKNRYTREQAIDQMKLELSPFIVGTDRAYDTDPISYRIFASADDDVHIEHGEFGYKVYSKPDVLLPRLKRIKELLNDR</sequence>